<dbReference type="PROSITE" id="PS50125">
    <property type="entry name" value="GUANYLATE_CYCLASE_2"/>
    <property type="match status" value="1"/>
</dbReference>
<dbReference type="AlphaFoldDB" id="A0A1I1SX59"/>
<dbReference type="Proteomes" id="UP000199400">
    <property type="component" value="Unassembled WGS sequence"/>
</dbReference>
<dbReference type="CDD" id="cd07302">
    <property type="entry name" value="CHD"/>
    <property type="match status" value="1"/>
</dbReference>
<keyword evidence="3" id="KW-1185">Reference proteome</keyword>
<organism evidence="2 3">
    <name type="scientific">Nannocystis exedens</name>
    <dbReference type="NCBI Taxonomy" id="54"/>
    <lineage>
        <taxon>Bacteria</taxon>
        <taxon>Pseudomonadati</taxon>
        <taxon>Myxococcota</taxon>
        <taxon>Polyangia</taxon>
        <taxon>Nannocystales</taxon>
        <taxon>Nannocystaceae</taxon>
        <taxon>Nannocystis</taxon>
    </lineage>
</organism>
<dbReference type="GO" id="GO:0035556">
    <property type="term" value="P:intracellular signal transduction"/>
    <property type="evidence" value="ECO:0007669"/>
    <property type="project" value="InterPro"/>
</dbReference>
<dbReference type="PANTHER" id="PTHR43081">
    <property type="entry name" value="ADENYLATE CYCLASE, TERMINAL-DIFFERENTIATION SPECIFIC-RELATED"/>
    <property type="match status" value="1"/>
</dbReference>
<dbReference type="EMBL" id="FOMX01000002">
    <property type="protein sequence ID" value="SFD51034.1"/>
    <property type="molecule type" value="Genomic_DNA"/>
</dbReference>
<name>A0A1I1SX59_9BACT</name>
<reference evidence="3" key="1">
    <citation type="submission" date="2016-10" db="EMBL/GenBank/DDBJ databases">
        <authorList>
            <person name="Varghese N."/>
            <person name="Submissions S."/>
        </authorList>
    </citation>
    <scope>NUCLEOTIDE SEQUENCE [LARGE SCALE GENOMIC DNA]</scope>
    <source>
        <strain evidence="3">ATCC 25963</strain>
    </source>
</reference>
<protein>
    <submittedName>
        <fullName evidence="2">Adenylate cyclase, class 3</fullName>
    </submittedName>
</protein>
<proteinExistence type="predicted"/>
<sequence>MPERVYDPALTKAHLSNRFALTLIHYFCERFGVDVADRIVETAGLSLEYLQDTERWSSVEFDRRFCDSAALHLCGLQTSPGYDHPLWQHWRDASASMMQRQDMGPMWLLLWALQGPGEFFGDIERMYTRGNRITRMQLVDRRHGAARVRAVMEHEIADRPGACWSRRGFFEAIPTIWSLPPARVEHRECIHLDPAVRHCCYDIYYEERIIDDPVAELQRLRSYVRATLPDLLRRLDASALERRDAELTQRKLAHYLPAHVIEAIRINPEEEVRVGGRLTEGAVLFADVKDFTRRCSELGADEVVRQLNRYFEHMDAVILAHGGIIDKRLGDGIMVVFIDPRGLRPVGELAVAAVRCGLAMLAELPACNAAIAEDGGRPLELRIGVAAGPLVHGNMGSPARLEHTVVGATVNLAARLEAAATPGRLLTQPAFLQNMSLGSSCSHRVIYAKGFGEVPAVELTP</sequence>
<evidence type="ECO:0000259" key="1">
    <source>
        <dbReference type="PROSITE" id="PS50125"/>
    </source>
</evidence>
<gene>
    <name evidence="2" type="ORF">SAMN02745121_00344</name>
</gene>
<accession>A0A1I1SX59</accession>
<evidence type="ECO:0000313" key="3">
    <source>
        <dbReference type="Proteomes" id="UP000199400"/>
    </source>
</evidence>
<dbReference type="STRING" id="54.SAMN02745121_00344"/>
<dbReference type="RefSeq" id="WP_096334404.1">
    <property type="nucleotide sequence ID" value="NZ_FOMX01000002.1"/>
</dbReference>
<dbReference type="Pfam" id="PF00211">
    <property type="entry name" value="Guanylate_cyc"/>
    <property type="match status" value="1"/>
</dbReference>
<dbReference type="GO" id="GO:0004016">
    <property type="term" value="F:adenylate cyclase activity"/>
    <property type="evidence" value="ECO:0007669"/>
    <property type="project" value="UniProtKB-ARBA"/>
</dbReference>
<dbReference type="Gene3D" id="3.30.70.1230">
    <property type="entry name" value="Nucleotide cyclase"/>
    <property type="match status" value="1"/>
</dbReference>
<dbReference type="SMART" id="SM00044">
    <property type="entry name" value="CYCc"/>
    <property type="match status" value="1"/>
</dbReference>
<dbReference type="InterPro" id="IPR029787">
    <property type="entry name" value="Nucleotide_cyclase"/>
</dbReference>
<dbReference type="OrthoDB" id="9806735at2"/>
<dbReference type="InterPro" id="IPR001054">
    <property type="entry name" value="A/G_cyclase"/>
</dbReference>
<feature type="domain" description="Guanylate cyclase" evidence="1">
    <location>
        <begin position="282"/>
        <end position="417"/>
    </location>
</feature>
<dbReference type="GO" id="GO:0009190">
    <property type="term" value="P:cyclic nucleotide biosynthetic process"/>
    <property type="evidence" value="ECO:0007669"/>
    <property type="project" value="InterPro"/>
</dbReference>
<dbReference type="InterPro" id="IPR050697">
    <property type="entry name" value="Adenylyl/Guanylyl_Cyclase_3/4"/>
</dbReference>
<dbReference type="SUPFAM" id="SSF55073">
    <property type="entry name" value="Nucleotide cyclase"/>
    <property type="match status" value="1"/>
</dbReference>
<dbReference type="PANTHER" id="PTHR43081:SF1">
    <property type="entry name" value="ADENYLATE CYCLASE, TERMINAL-DIFFERENTIATION SPECIFIC"/>
    <property type="match status" value="1"/>
</dbReference>
<evidence type="ECO:0000313" key="2">
    <source>
        <dbReference type="EMBL" id="SFD51034.1"/>
    </source>
</evidence>